<dbReference type="Pfam" id="PF22725">
    <property type="entry name" value="GFO_IDH_MocA_C3"/>
    <property type="match status" value="1"/>
</dbReference>
<dbReference type="InterPro" id="IPR036291">
    <property type="entry name" value="NAD(P)-bd_dom_sf"/>
</dbReference>
<evidence type="ECO:0000313" key="4">
    <source>
        <dbReference type="Proteomes" id="UP000219356"/>
    </source>
</evidence>
<proteinExistence type="predicted"/>
<evidence type="ECO:0000259" key="2">
    <source>
        <dbReference type="Pfam" id="PF22725"/>
    </source>
</evidence>
<feature type="domain" description="Gfo/Idh/MocA-like oxidoreductase N-terminal" evidence="1">
    <location>
        <begin position="2"/>
        <end position="117"/>
    </location>
</feature>
<dbReference type="InterPro" id="IPR000683">
    <property type="entry name" value="Gfo/Idh/MocA-like_OxRdtase_N"/>
</dbReference>
<dbReference type="STRING" id="586416.GZ22_16680"/>
<dbReference type="RefSeq" id="WP_097039668.1">
    <property type="nucleotide sequence ID" value="NZ_OBEK01000001.1"/>
</dbReference>
<evidence type="ECO:0000259" key="1">
    <source>
        <dbReference type="Pfam" id="PF01408"/>
    </source>
</evidence>
<sequence>MQIAVLGLNHGYTFAKQIKEMKGMTLAAVAGNNAAAIERANELEVPLYQDYKKLIDQCQLDGVIITLPNHLHKEAVKYCADHGLHCLVEKPIADTTDAAREMIDYCKQKQVKLMVGHHRRFSDKINHLKQLLASGIIGELVGVNMVWALAKDRNYYKEAWRIKASGGPLLINGIHDLDNLLHVTNLEIESAYAVARNKIRGFEVEDAVTAILEASDGTVINYFLTDGVPSPWSYEFNVMENPIYHFYEEDCYHFFGTKGSLAFPSFRCFRYSEEDQYGWKHALTEERFPLEAAADPITAELEHFEAVLKGGIAPRVTGEEGLKTLEILEAVNLSVQEKRKVSLHE</sequence>
<dbReference type="AlphaFoldDB" id="A0A285N7B5"/>
<dbReference type="SUPFAM" id="SSF55347">
    <property type="entry name" value="Glyceraldehyde-3-phosphate dehydrogenase-like, C-terminal domain"/>
    <property type="match status" value="1"/>
</dbReference>
<protein>
    <submittedName>
        <fullName evidence="3">Predicted dehydrogenase</fullName>
    </submittedName>
</protein>
<dbReference type="Gene3D" id="3.40.50.720">
    <property type="entry name" value="NAD(P)-binding Rossmann-like Domain"/>
    <property type="match status" value="1"/>
</dbReference>
<organism evidence="3 4">
    <name type="scientific">Terribacillus aidingensis</name>
    <dbReference type="NCBI Taxonomy" id="586416"/>
    <lineage>
        <taxon>Bacteria</taxon>
        <taxon>Bacillati</taxon>
        <taxon>Bacillota</taxon>
        <taxon>Bacilli</taxon>
        <taxon>Bacillales</taxon>
        <taxon>Bacillaceae</taxon>
        <taxon>Terribacillus</taxon>
    </lineage>
</organism>
<keyword evidence="4" id="KW-1185">Reference proteome</keyword>
<gene>
    <name evidence="3" type="ORF">SAMN05421503_0932</name>
</gene>
<dbReference type="InterPro" id="IPR055170">
    <property type="entry name" value="GFO_IDH_MocA-like_dom"/>
</dbReference>
<dbReference type="Gene3D" id="3.30.360.10">
    <property type="entry name" value="Dihydrodipicolinate Reductase, domain 2"/>
    <property type="match status" value="1"/>
</dbReference>
<dbReference type="Proteomes" id="UP000219356">
    <property type="component" value="Unassembled WGS sequence"/>
</dbReference>
<evidence type="ECO:0000313" key="3">
    <source>
        <dbReference type="EMBL" id="SNZ05365.1"/>
    </source>
</evidence>
<dbReference type="PANTHER" id="PTHR43377:SF8">
    <property type="entry name" value="BLR3664 PROTEIN"/>
    <property type="match status" value="1"/>
</dbReference>
<feature type="domain" description="GFO/IDH/MocA-like oxidoreductase" evidence="2">
    <location>
        <begin position="126"/>
        <end position="261"/>
    </location>
</feature>
<dbReference type="GO" id="GO:0000166">
    <property type="term" value="F:nucleotide binding"/>
    <property type="evidence" value="ECO:0007669"/>
    <property type="project" value="InterPro"/>
</dbReference>
<dbReference type="InterPro" id="IPR051450">
    <property type="entry name" value="Gfo/Idh/MocA_Oxidoreductases"/>
</dbReference>
<dbReference type="SUPFAM" id="SSF51735">
    <property type="entry name" value="NAD(P)-binding Rossmann-fold domains"/>
    <property type="match status" value="1"/>
</dbReference>
<dbReference type="EMBL" id="OBEK01000001">
    <property type="protein sequence ID" value="SNZ05365.1"/>
    <property type="molecule type" value="Genomic_DNA"/>
</dbReference>
<name>A0A285N7B5_9BACI</name>
<dbReference type="OrthoDB" id="9815825at2"/>
<accession>A0A285N7B5</accession>
<reference evidence="4" key="1">
    <citation type="submission" date="2017-09" db="EMBL/GenBank/DDBJ databases">
        <authorList>
            <person name="Varghese N."/>
            <person name="Submissions S."/>
        </authorList>
    </citation>
    <scope>NUCLEOTIDE SEQUENCE [LARGE SCALE GENOMIC DNA]</scope>
    <source>
        <strain evidence="4">CGMCC 1.8913</strain>
    </source>
</reference>
<dbReference type="Pfam" id="PF01408">
    <property type="entry name" value="GFO_IDH_MocA"/>
    <property type="match status" value="1"/>
</dbReference>
<dbReference type="PANTHER" id="PTHR43377">
    <property type="entry name" value="BILIVERDIN REDUCTASE A"/>
    <property type="match status" value="1"/>
</dbReference>